<gene>
    <name evidence="5" type="primary">GatA</name>
    <name evidence="7" type="ORF">ILUMI_05746</name>
</gene>
<sequence>MNKVLSSSLKIASKLLQDNSISPSELTNACLQRAKNNSKYNAFITLTEPEARKQAEESSERFKNQKTLSELDGITIAMKDNFCTSGIRTTCAAKMLENFIPTYNATVYDRLSKAGTVLIGKCNLDQYAMGSGTIDSIYGPTKNVWGYSDDPNDFFIAGGSSGGCAVAVATGACFAAVGSDTGGSTRNPASYCGLVGLKPTYGLVSRLGLIPLVNSMDVPGILSRTVDDCVSVLNVIAGHDPKDSTSFTKPYRRIRLPPANKMSIKGLKIGLPVEYYCQDLSDEVLETWNWVAQLLEENGAVVKEVSLPHTEYSIVCYSILNQCEVASNMARYDGIEFGFRADENISTEKLYATSRSIGFNEVVRNRILTGNYFLLTRNYDKYFNKALKVRRLISSDFDKVWEDVQLLLTPTTLSTAPKYKDFVNKTNRDQCALQDYCTQPANMAGIPAVSIPIKLSNSGMPLSLQLMGRNLSEPMLLALAKYIENIVAFPQYSTRLL</sequence>
<name>A0A8K0D9W9_IGNLU</name>
<keyword evidence="1 5" id="KW-0436">Ligase</keyword>
<reference evidence="7" key="1">
    <citation type="submission" date="2019-08" db="EMBL/GenBank/DDBJ databases">
        <title>The genome of the North American firefly Photinus pyralis.</title>
        <authorList>
            <consortium name="Photinus pyralis genome working group"/>
            <person name="Fallon T.R."/>
            <person name="Sander Lower S.E."/>
            <person name="Weng J.-K."/>
        </authorList>
    </citation>
    <scope>NUCLEOTIDE SEQUENCE</scope>
    <source>
        <strain evidence="7">TRF0915ILg1</strain>
        <tissue evidence="7">Whole body</tissue>
    </source>
</reference>
<dbReference type="Gene3D" id="3.90.1300.10">
    <property type="entry name" value="Amidase signature (AS) domain"/>
    <property type="match status" value="1"/>
</dbReference>
<evidence type="ECO:0000313" key="7">
    <source>
        <dbReference type="EMBL" id="KAF2900439.1"/>
    </source>
</evidence>
<proteinExistence type="inferred from homology"/>
<dbReference type="GO" id="GO:0070681">
    <property type="term" value="P:glutaminyl-tRNAGln biosynthesis via transamidation"/>
    <property type="evidence" value="ECO:0007669"/>
    <property type="project" value="UniProtKB-UniRule"/>
</dbReference>
<dbReference type="GO" id="GO:0005739">
    <property type="term" value="C:mitochondrion"/>
    <property type="evidence" value="ECO:0007669"/>
    <property type="project" value="UniProtKB-SubCell"/>
</dbReference>
<feature type="active site" description="Acyl-ester intermediate" evidence="5">
    <location>
        <position position="184"/>
    </location>
</feature>
<dbReference type="GO" id="GO:0050567">
    <property type="term" value="F:glutaminyl-tRNA synthase (glutamine-hydrolyzing) activity"/>
    <property type="evidence" value="ECO:0007669"/>
    <property type="project" value="UniProtKB-UniRule"/>
</dbReference>
<dbReference type="GO" id="GO:0032543">
    <property type="term" value="P:mitochondrial translation"/>
    <property type="evidence" value="ECO:0007669"/>
    <property type="project" value="UniProtKB-UniRule"/>
</dbReference>
<dbReference type="OrthoDB" id="421993at2759"/>
<comment type="subcellular location">
    <subcellularLocation>
        <location evidence="5">Mitochondrion</location>
    </subcellularLocation>
</comment>
<comment type="subunit">
    <text evidence="5">Subunit of the heterotrimeric GatCAB amidotransferase (AdT) complex, composed of A, B and C subunits.</text>
</comment>
<evidence type="ECO:0000256" key="4">
    <source>
        <dbReference type="ARBA" id="ARBA00022917"/>
    </source>
</evidence>
<dbReference type="GO" id="GO:0030956">
    <property type="term" value="C:glutamyl-tRNA(Gln) amidotransferase complex"/>
    <property type="evidence" value="ECO:0007669"/>
    <property type="project" value="UniProtKB-UniRule"/>
</dbReference>
<keyword evidence="8" id="KW-1185">Reference proteome</keyword>
<dbReference type="InterPro" id="IPR023631">
    <property type="entry name" value="Amidase_dom"/>
</dbReference>
<feature type="domain" description="Amidase" evidence="6">
    <location>
        <begin position="25"/>
        <end position="477"/>
    </location>
</feature>
<keyword evidence="5" id="KW-0496">Mitochondrion</keyword>
<evidence type="ECO:0000256" key="1">
    <source>
        <dbReference type="ARBA" id="ARBA00022598"/>
    </source>
</evidence>
<comment type="caution">
    <text evidence="7">The sequence shown here is derived from an EMBL/GenBank/DDBJ whole genome shotgun (WGS) entry which is preliminary data.</text>
</comment>
<dbReference type="HAMAP" id="MF_00120">
    <property type="entry name" value="GatA"/>
    <property type="match status" value="1"/>
</dbReference>
<dbReference type="Pfam" id="PF01425">
    <property type="entry name" value="Amidase"/>
    <property type="match status" value="1"/>
</dbReference>
<evidence type="ECO:0000256" key="2">
    <source>
        <dbReference type="ARBA" id="ARBA00022741"/>
    </source>
</evidence>
<dbReference type="EC" id="6.3.5.7" evidence="5"/>
<dbReference type="SUPFAM" id="SSF75304">
    <property type="entry name" value="Amidase signature (AS) enzymes"/>
    <property type="match status" value="1"/>
</dbReference>
<dbReference type="Proteomes" id="UP000801492">
    <property type="component" value="Unassembled WGS sequence"/>
</dbReference>
<comment type="function">
    <text evidence="5">Allows the formation of correctly charged Gln-tRNA(Gln) through the transamidation of misacylated Glu-tRNA(Gln) in the mitochondria. The reaction takes place in the presence of glutamine and ATP through an activated gamma-phospho-Glu-tRNA(Gln).</text>
</comment>
<dbReference type="PANTHER" id="PTHR11895:SF7">
    <property type="entry name" value="GLUTAMYL-TRNA(GLN) AMIDOTRANSFERASE SUBUNIT A, MITOCHONDRIAL"/>
    <property type="match status" value="1"/>
</dbReference>
<accession>A0A8K0D9W9</accession>
<evidence type="ECO:0000313" key="8">
    <source>
        <dbReference type="Proteomes" id="UP000801492"/>
    </source>
</evidence>
<comment type="similarity">
    <text evidence="5">Belongs to the amidase family. GatA subfamily.</text>
</comment>
<dbReference type="InterPro" id="IPR036928">
    <property type="entry name" value="AS_sf"/>
</dbReference>
<dbReference type="GO" id="GO:0005524">
    <property type="term" value="F:ATP binding"/>
    <property type="evidence" value="ECO:0007669"/>
    <property type="project" value="UniProtKB-KW"/>
</dbReference>
<dbReference type="InterPro" id="IPR000120">
    <property type="entry name" value="Amidase"/>
</dbReference>
<evidence type="ECO:0000259" key="6">
    <source>
        <dbReference type="Pfam" id="PF01425"/>
    </source>
</evidence>
<keyword evidence="4 5" id="KW-0648">Protein biosynthesis</keyword>
<comment type="catalytic activity">
    <reaction evidence="5">
        <text>L-glutamyl-tRNA(Gln) + L-glutamine + ATP + H2O = L-glutaminyl-tRNA(Gln) + L-glutamate + ADP + phosphate + H(+)</text>
        <dbReference type="Rhea" id="RHEA:17521"/>
        <dbReference type="Rhea" id="RHEA-COMP:9681"/>
        <dbReference type="Rhea" id="RHEA-COMP:9684"/>
        <dbReference type="ChEBI" id="CHEBI:15377"/>
        <dbReference type="ChEBI" id="CHEBI:15378"/>
        <dbReference type="ChEBI" id="CHEBI:29985"/>
        <dbReference type="ChEBI" id="CHEBI:30616"/>
        <dbReference type="ChEBI" id="CHEBI:43474"/>
        <dbReference type="ChEBI" id="CHEBI:58359"/>
        <dbReference type="ChEBI" id="CHEBI:78520"/>
        <dbReference type="ChEBI" id="CHEBI:78521"/>
        <dbReference type="ChEBI" id="CHEBI:456216"/>
        <dbReference type="EC" id="6.3.5.7"/>
    </reaction>
</comment>
<evidence type="ECO:0000256" key="5">
    <source>
        <dbReference type="HAMAP-Rule" id="MF_03150"/>
    </source>
</evidence>
<evidence type="ECO:0000256" key="3">
    <source>
        <dbReference type="ARBA" id="ARBA00022840"/>
    </source>
</evidence>
<feature type="active site" description="Charge relay system" evidence="5">
    <location>
        <position position="160"/>
    </location>
</feature>
<dbReference type="InterPro" id="IPR004412">
    <property type="entry name" value="GatA"/>
</dbReference>
<keyword evidence="2 5" id="KW-0547">Nucleotide-binding</keyword>
<organism evidence="7 8">
    <name type="scientific">Ignelater luminosus</name>
    <name type="common">Cucubano</name>
    <name type="synonym">Pyrophorus luminosus</name>
    <dbReference type="NCBI Taxonomy" id="2038154"/>
    <lineage>
        <taxon>Eukaryota</taxon>
        <taxon>Metazoa</taxon>
        <taxon>Ecdysozoa</taxon>
        <taxon>Arthropoda</taxon>
        <taxon>Hexapoda</taxon>
        <taxon>Insecta</taxon>
        <taxon>Pterygota</taxon>
        <taxon>Neoptera</taxon>
        <taxon>Endopterygota</taxon>
        <taxon>Coleoptera</taxon>
        <taxon>Polyphaga</taxon>
        <taxon>Elateriformia</taxon>
        <taxon>Elateroidea</taxon>
        <taxon>Elateridae</taxon>
        <taxon>Agrypninae</taxon>
        <taxon>Pyrophorini</taxon>
        <taxon>Ignelater</taxon>
    </lineage>
</organism>
<dbReference type="PANTHER" id="PTHR11895">
    <property type="entry name" value="TRANSAMIDASE"/>
    <property type="match status" value="1"/>
</dbReference>
<keyword evidence="3 5" id="KW-0067">ATP-binding</keyword>
<protein>
    <recommendedName>
        <fullName evidence="5">Glutamyl-tRNA(Gln) amidotransferase subunit A, mitochondrial</fullName>
        <shortName evidence="5">Glu-AdT subunit A</shortName>
        <ecNumber evidence="5">6.3.5.7</ecNumber>
    </recommendedName>
</protein>
<dbReference type="AlphaFoldDB" id="A0A8K0D9W9"/>
<feature type="active site" description="Charge relay system" evidence="5">
    <location>
        <position position="79"/>
    </location>
</feature>
<dbReference type="EMBL" id="VTPC01002191">
    <property type="protein sequence ID" value="KAF2900439.1"/>
    <property type="molecule type" value="Genomic_DNA"/>
</dbReference>